<protein>
    <submittedName>
        <fullName evidence="1">S-adenosyl-L-methionine-dependent methyltransferase</fullName>
    </submittedName>
</protein>
<keyword evidence="1" id="KW-0489">Methyltransferase</keyword>
<dbReference type="eggNOG" id="ENOG502SIG3">
    <property type="taxonomic scope" value="Eukaryota"/>
</dbReference>
<keyword evidence="2" id="KW-1185">Reference proteome</keyword>
<dbReference type="Gene3D" id="3.40.50.150">
    <property type="entry name" value="Vaccinia Virus protein VP39"/>
    <property type="match status" value="1"/>
</dbReference>
<dbReference type="InterPro" id="IPR029063">
    <property type="entry name" value="SAM-dependent_MTases_sf"/>
</dbReference>
<dbReference type="SUPFAM" id="SSF53335">
    <property type="entry name" value="S-adenosyl-L-methionine-dependent methyltransferases"/>
    <property type="match status" value="1"/>
</dbReference>
<dbReference type="AlphaFoldDB" id="S3D9J6"/>
<name>S3D9J6_GLAL2</name>
<evidence type="ECO:0000313" key="1">
    <source>
        <dbReference type="EMBL" id="EPE28661.1"/>
    </source>
</evidence>
<sequence length="303" mass="33311">MTSTSGLNDDNIIFAAGEKEVDRLQLQHEIMKDAMKDLIKAPLNLSKPGLQILDQATADGPLLPNTPQNSAHTNIPSGIWLKDVAAVSPAQHEYTGTDIEPYYPVPPPAHMTFFDQSMTKPWPAHMNATFDLVHSRLALPGAGITPIKTVVTQLIDLVKPGGWIQQTEMVYSKWPDNGPAMDGMWRVAVDWIGFAVGGQSLNFKDDLEAWYKEAGVVDVQTEVYTVGIGKKAGSERMRGISTRSMHTTVSGLCMGAKAGKSADPNAVKLSFEELDTLPERVLKELNEVGGYWQFFTIWGRKED</sequence>
<dbReference type="OMA" id="PAMTDFA"/>
<dbReference type="GO" id="GO:0008168">
    <property type="term" value="F:methyltransferase activity"/>
    <property type="evidence" value="ECO:0007669"/>
    <property type="project" value="UniProtKB-KW"/>
</dbReference>
<accession>S3D9J6</accession>
<reference evidence="1 2" key="1">
    <citation type="journal article" date="2013" name="BMC Genomics">
        <title>Genomics-driven discovery of the pneumocandin biosynthetic gene cluster in the fungus Glarea lozoyensis.</title>
        <authorList>
            <person name="Chen L."/>
            <person name="Yue Q."/>
            <person name="Zhang X."/>
            <person name="Xiang M."/>
            <person name="Wang C."/>
            <person name="Li S."/>
            <person name="Che Y."/>
            <person name="Ortiz-Lopez F.J."/>
            <person name="Bills G.F."/>
            <person name="Liu X."/>
            <person name="An Z."/>
        </authorList>
    </citation>
    <scope>NUCLEOTIDE SEQUENCE [LARGE SCALE GENOMIC DNA]</scope>
    <source>
        <strain evidence="2">ATCC 20868 / MF5171</strain>
    </source>
</reference>
<dbReference type="GO" id="GO:0032259">
    <property type="term" value="P:methylation"/>
    <property type="evidence" value="ECO:0007669"/>
    <property type="project" value="UniProtKB-KW"/>
</dbReference>
<dbReference type="GeneID" id="19468829"/>
<dbReference type="RefSeq" id="XP_008084569.1">
    <property type="nucleotide sequence ID" value="XM_008086378.1"/>
</dbReference>
<dbReference type="KEGG" id="glz:GLAREA_09782"/>
<dbReference type="OrthoDB" id="3552535at2759"/>
<proteinExistence type="predicted"/>
<keyword evidence="1" id="KW-0808">Transferase</keyword>
<dbReference type="EMBL" id="KE145368">
    <property type="protein sequence ID" value="EPE28661.1"/>
    <property type="molecule type" value="Genomic_DNA"/>
</dbReference>
<dbReference type="Proteomes" id="UP000016922">
    <property type="component" value="Unassembled WGS sequence"/>
</dbReference>
<evidence type="ECO:0000313" key="2">
    <source>
        <dbReference type="Proteomes" id="UP000016922"/>
    </source>
</evidence>
<organism evidence="1 2">
    <name type="scientific">Glarea lozoyensis (strain ATCC 20868 / MF5171)</name>
    <dbReference type="NCBI Taxonomy" id="1116229"/>
    <lineage>
        <taxon>Eukaryota</taxon>
        <taxon>Fungi</taxon>
        <taxon>Dikarya</taxon>
        <taxon>Ascomycota</taxon>
        <taxon>Pezizomycotina</taxon>
        <taxon>Leotiomycetes</taxon>
        <taxon>Helotiales</taxon>
        <taxon>Helotiaceae</taxon>
        <taxon>Glarea</taxon>
    </lineage>
</organism>
<dbReference type="HOGENOM" id="CLU_010595_9_3_1"/>
<gene>
    <name evidence="1" type="ORF">GLAREA_09782</name>
</gene>